<organism evidence="6 7">
    <name type="scientific">Coprinopsis marcescibilis</name>
    <name type="common">Agaric fungus</name>
    <name type="synonym">Psathyrella marcescibilis</name>
    <dbReference type="NCBI Taxonomy" id="230819"/>
    <lineage>
        <taxon>Eukaryota</taxon>
        <taxon>Fungi</taxon>
        <taxon>Dikarya</taxon>
        <taxon>Basidiomycota</taxon>
        <taxon>Agaricomycotina</taxon>
        <taxon>Agaricomycetes</taxon>
        <taxon>Agaricomycetidae</taxon>
        <taxon>Agaricales</taxon>
        <taxon>Agaricineae</taxon>
        <taxon>Psathyrellaceae</taxon>
        <taxon>Coprinopsis</taxon>
    </lineage>
</organism>
<feature type="compositionally biased region" description="Basic and acidic residues" evidence="4">
    <location>
        <begin position="381"/>
        <end position="390"/>
    </location>
</feature>
<dbReference type="GO" id="GO:0005737">
    <property type="term" value="C:cytoplasm"/>
    <property type="evidence" value="ECO:0007669"/>
    <property type="project" value="TreeGrafter"/>
</dbReference>
<feature type="domain" description="Helicase C-terminal" evidence="5">
    <location>
        <begin position="287"/>
        <end position="375"/>
    </location>
</feature>
<dbReference type="EMBL" id="ML210741">
    <property type="protein sequence ID" value="TFK16560.1"/>
    <property type="molecule type" value="Genomic_DNA"/>
</dbReference>
<dbReference type="Gene3D" id="3.40.50.300">
    <property type="entry name" value="P-loop containing nucleotide triphosphate hydrolases"/>
    <property type="match status" value="1"/>
</dbReference>
<dbReference type="OrthoDB" id="3270319at2759"/>
<reference evidence="6 7" key="1">
    <citation type="journal article" date="2019" name="Nat. Ecol. Evol.">
        <title>Megaphylogeny resolves global patterns of mushroom evolution.</title>
        <authorList>
            <person name="Varga T."/>
            <person name="Krizsan K."/>
            <person name="Foldi C."/>
            <person name="Dima B."/>
            <person name="Sanchez-Garcia M."/>
            <person name="Sanchez-Ramirez S."/>
            <person name="Szollosi G.J."/>
            <person name="Szarkandi J.G."/>
            <person name="Papp V."/>
            <person name="Albert L."/>
            <person name="Andreopoulos W."/>
            <person name="Angelini C."/>
            <person name="Antonin V."/>
            <person name="Barry K.W."/>
            <person name="Bougher N.L."/>
            <person name="Buchanan P."/>
            <person name="Buyck B."/>
            <person name="Bense V."/>
            <person name="Catcheside P."/>
            <person name="Chovatia M."/>
            <person name="Cooper J."/>
            <person name="Damon W."/>
            <person name="Desjardin D."/>
            <person name="Finy P."/>
            <person name="Geml J."/>
            <person name="Haridas S."/>
            <person name="Hughes K."/>
            <person name="Justo A."/>
            <person name="Karasinski D."/>
            <person name="Kautmanova I."/>
            <person name="Kiss B."/>
            <person name="Kocsube S."/>
            <person name="Kotiranta H."/>
            <person name="LaButti K.M."/>
            <person name="Lechner B.E."/>
            <person name="Liimatainen K."/>
            <person name="Lipzen A."/>
            <person name="Lukacs Z."/>
            <person name="Mihaltcheva S."/>
            <person name="Morgado L.N."/>
            <person name="Niskanen T."/>
            <person name="Noordeloos M.E."/>
            <person name="Ohm R.A."/>
            <person name="Ortiz-Santana B."/>
            <person name="Ovrebo C."/>
            <person name="Racz N."/>
            <person name="Riley R."/>
            <person name="Savchenko A."/>
            <person name="Shiryaev A."/>
            <person name="Soop K."/>
            <person name="Spirin V."/>
            <person name="Szebenyi C."/>
            <person name="Tomsovsky M."/>
            <person name="Tulloss R.E."/>
            <person name="Uehling J."/>
            <person name="Grigoriev I.V."/>
            <person name="Vagvolgyi C."/>
            <person name="Papp T."/>
            <person name="Martin F.M."/>
            <person name="Miettinen O."/>
            <person name="Hibbett D.S."/>
            <person name="Nagy L.G."/>
        </authorList>
    </citation>
    <scope>NUCLEOTIDE SEQUENCE [LARGE SCALE GENOMIC DNA]</scope>
    <source>
        <strain evidence="6 7">CBS 121175</strain>
    </source>
</reference>
<name>A0A5C3K925_COPMA</name>
<dbReference type="GO" id="GO:0005634">
    <property type="term" value="C:nucleus"/>
    <property type="evidence" value="ECO:0007669"/>
    <property type="project" value="TreeGrafter"/>
</dbReference>
<feature type="region of interest" description="Disordered" evidence="4">
    <location>
        <begin position="370"/>
        <end position="390"/>
    </location>
</feature>
<dbReference type="GO" id="GO:0000724">
    <property type="term" value="P:double-strand break repair via homologous recombination"/>
    <property type="evidence" value="ECO:0007669"/>
    <property type="project" value="TreeGrafter"/>
</dbReference>
<feature type="non-terminal residue" evidence="6">
    <location>
        <position position="1"/>
    </location>
</feature>
<gene>
    <name evidence="6" type="ORF">FA15DRAFT_607055</name>
</gene>
<keyword evidence="1" id="KW-0547">Nucleotide-binding</keyword>
<evidence type="ECO:0000259" key="5">
    <source>
        <dbReference type="SMART" id="SM00490"/>
    </source>
</evidence>
<dbReference type="InterPro" id="IPR001650">
    <property type="entry name" value="Helicase_C-like"/>
</dbReference>
<evidence type="ECO:0000313" key="7">
    <source>
        <dbReference type="Proteomes" id="UP000307440"/>
    </source>
</evidence>
<dbReference type="PANTHER" id="PTHR45626">
    <property type="entry name" value="TRANSCRIPTION TERMINATION FACTOR 2-RELATED"/>
    <property type="match status" value="1"/>
</dbReference>
<dbReference type="STRING" id="230819.A0A5C3K925"/>
<evidence type="ECO:0000256" key="3">
    <source>
        <dbReference type="ARBA" id="ARBA00022840"/>
    </source>
</evidence>
<dbReference type="SMART" id="SM00490">
    <property type="entry name" value="HELICc"/>
    <property type="match status" value="1"/>
</dbReference>
<proteinExistence type="predicted"/>
<keyword evidence="7" id="KW-1185">Reference proteome</keyword>
<sequence length="409" mass="45313">KQIPWDEPPLLPRAEIRKPYTLFGQNFLFTVIDETQCFRNYGARHNSANAIFKQSTMRIAATATPMQTSTRDGTSMGRIIGLPYFYTRECFDQISADAAELRRARVEMLGEVGGDNDAVLECQVAASRRLQARFDGRLLRRTGDSLDPDGEPLMSLPPMTITDAVVNLTPRELQYAKLSAEALENISSANARGISSDDFYTSQRMAATFPQPDPSQPIPTFTSLEEWEPVKSTKIDVASRIVVHLCTSDDAPMAEFENGAVKFPLIPTPSEGPPSRTRKILVYQEFTVFTPLLIFALRGIAAVAINGSLGYDQRAAVVAQFRNDPNCRVLIVSKVGTVGLNLTCADTMIFLVSHFFCLTPCTTTAHIRDRTSNGAQRRTNRHTDESVDADKRNPATLFTSTLRTRSTFS</sequence>
<keyword evidence="3" id="KW-0067">ATP-binding</keyword>
<dbReference type="InterPro" id="IPR049730">
    <property type="entry name" value="SNF2/RAD54-like_C"/>
</dbReference>
<dbReference type="GO" id="GO:0008094">
    <property type="term" value="F:ATP-dependent activity, acting on DNA"/>
    <property type="evidence" value="ECO:0007669"/>
    <property type="project" value="TreeGrafter"/>
</dbReference>
<dbReference type="GO" id="GO:0016787">
    <property type="term" value="F:hydrolase activity"/>
    <property type="evidence" value="ECO:0007669"/>
    <property type="project" value="UniProtKB-KW"/>
</dbReference>
<dbReference type="Pfam" id="PF00271">
    <property type="entry name" value="Helicase_C"/>
    <property type="match status" value="1"/>
</dbReference>
<dbReference type="InterPro" id="IPR050628">
    <property type="entry name" value="SNF2_RAD54_helicase_TF"/>
</dbReference>
<dbReference type="Proteomes" id="UP000307440">
    <property type="component" value="Unassembled WGS sequence"/>
</dbReference>
<dbReference type="InterPro" id="IPR027417">
    <property type="entry name" value="P-loop_NTPase"/>
</dbReference>
<accession>A0A5C3K925</accession>
<evidence type="ECO:0000256" key="4">
    <source>
        <dbReference type="SAM" id="MobiDB-lite"/>
    </source>
</evidence>
<dbReference type="CDD" id="cd18793">
    <property type="entry name" value="SF2_C_SNF"/>
    <property type="match status" value="1"/>
</dbReference>
<dbReference type="AlphaFoldDB" id="A0A5C3K925"/>
<dbReference type="GO" id="GO:0005524">
    <property type="term" value="F:ATP binding"/>
    <property type="evidence" value="ECO:0007669"/>
    <property type="project" value="UniProtKB-KW"/>
</dbReference>
<evidence type="ECO:0000256" key="1">
    <source>
        <dbReference type="ARBA" id="ARBA00022741"/>
    </source>
</evidence>
<evidence type="ECO:0000256" key="2">
    <source>
        <dbReference type="ARBA" id="ARBA00022801"/>
    </source>
</evidence>
<evidence type="ECO:0000313" key="6">
    <source>
        <dbReference type="EMBL" id="TFK16560.1"/>
    </source>
</evidence>
<protein>
    <recommendedName>
        <fullName evidence="5">Helicase C-terminal domain-containing protein</fullName>
    </recommendedName>
</protein>
<dbReference type="SUPFAM" id="SSF52540">
    <property type="entry name" value="P-loop containing nucleoside triphosphate hydrolases"/>
    <property type="match status" value="1"/>
</dbReference>
<keyword evidence="2" id="KW-0378">Hydrolase</keyword>
<dbReference type="PANTHER" id="PTHR45626:SF16">
    <property type="entry name" value="ATP-DEPENDENT HELICASE ULS1"/>
    <property type="match status" value="1"/>
</dbReference>